<feature type="chain" id="PRO_5015183946" evidence="1">
    <location>
        <begin position="22"/>
        <end position="30"/>
    </location>
</feature>
<organism evidence="2">
    <name type="scientific">Rhizophora mucronata</name>
    <name type="common">Asiatic mangrove</name>
    <dbReference type="NCBI Taxonomy" id="61149"/>
    <lineage>
        <taxon>Eukaryota</taxon>
        <taxon>Viridiplantae</taxon>
        <taxon>Streptophyta</taxon>
        <taxon>Embryophyta</taxon>
        <taxon>Tracheophyta</taxon>
        <taxon>Spermatophyta</taxon>
        <taxon>Magnoliopsida</taxon>
        <taxon>eudicotyledons</taxon>
        <taxon>Gunneridae</taxon>
        <taxon>Pentapetalae</taxon>
        <taxon>rosids</taxon>
        <taxon>fabids</taxon>
        <taxon>Malpighiales</taxon>
        <taxon>Rhizophoraceae</taxon>
        <taxon>Rhizophora</taxon>
    </lineage>
</organism>
<dbReference type="EMBL" id="GGEC01004234">
    <property type="protein sequence ID" value="MBW84717.1"/>
    <property type="molecule type" value="Transcribed_RNA"/>
</dbReference>
<evidence type="ECO:0000313" key="2">
    <source>
        <dbReference type="EMBL" id="MBW84717.1"/>
    </source>
</evidence>
<proteinExistence type="predicted"/>
<sequence>MRHFPTNVVIVLMSCLVLVNQNQYNETHSN</sequence>
<evidence type="ECO:0000256" key="1">
    <source>
        <dbReference type="SAM" id="SignalP"/>
    </source>
</evidence>
<feature type="signal peptide" evidence="1">
    <location>
        <begin position="1"/>
        <end position="21"/>
    </location>
</feature>
<dbReference type="AlphaFoldDB" id="A0A2P2IU49"/>
<accession>A0A2P2IU49</accession>
<reference evidence="2" key="1">
    <citation type="submission" date="2018-02" db="EMBL/GenBank/DDBJ databases">
        <title>Rhizophora mucronata_Transcriptome.</title>
        <authorList>
            <person name="Meera S.P."/>
            <person name="Sreeshan A."/>
            <person name="Augustine A."/>
        </authorList>
    </citation>
    <scope>NUCLEOTIDE SEQUENCE</scope>
    <source>
        <tissue evidence="2">Leaf</tissue>
    </source>
</reference>
<name>A0A2P2IU49_RHIMU</name>
<keyword evidence="1" id="KW-0732">Signal</keyword>
<protein>
    <submittedName>
        <fullName evidence="2">Uncharacterized protein</fullName>
    </submittedName>
</protein>
<dbReference type="PROSITE" id="PS51257">
    <property type="entry name" value="PROKAR_LIPOPROTEIN"/>
    <property type="match status" value="1"/>
</dbReference>